<dbReference type="Proteomes" id="UP000776276">
    <property type="component" value="Unassembled WGS sequence"/>
</dbReference>
<keyword evidence="1" id="KW-0378">Hydrolase</keyword>
<sequence length="674" mass="73205">MISIRAIALASAGLSAAVVLSGAAAAQTPAPAHLGVHEAALRFGARESVLQASLSPDGKKLAMLEPVGPRGAMVRILDLTDASSKPSPILQTTGDPDRIQWCRWAGTTRLMCQAFASMRLETGDITYISRLLAIDANGKNMQMLNVPRRTGELLGYSTFGGSVLDWNTGKDGHVLMVREYIPESTTGARTAQTEDGLAVDDVDSANLHSASVERARRTALEYVSDGVGHVRILGTDPEMRNGAVLSGKVAYRYRLKDSDEWRPLAAYDQRTNEGFNPYFVDPVLDVVYGLKKQGGRLAALSVALDGSARETTLLSHPTVDVDGFATIGRNRRVVGVTYSTDRRQVDYFDPDLKRLAAGLGRGLHDLPLIRFVDSSQDEKKLLIWAGADTDPGHYYLLDRDTRALTELTLSRAELQGVKLAPVRAIQVPTADGKMMPAYLTLPAGAEARNLPAIVMPHGGPGARDEWGFDWLAQFFAQIGYAVIQPNFRGSAGYGDAWFMDNGFKSWRTAISDVATSGRWLVAQGIADPARLGIFGWSYGGYAALQSAAVDPDLFRAVIAVAPVTDLARLKDEWAHFTISRLQENVIGSGPHIVEGSPARQAAKIKAPVLLFHGTLDRNVGYGQSRLMADQLHEAGKDARLVTYDKLDHYLEDSSVRQDMLEQSAKFLEAAFARK</sequence>
<keyword evidence="5" id="KW-1185">Reference proteome</keyword>
<name>A0ABS6BEN7_9SPHN</name>
<keyword evidence="2" id="KW-0732">Signal</keyword>
<evidence type="ECO:0000256" key="2">
    <source>
        <dbReference type="SAM" id="SignalP"/>
    </source>
</evidence>
<dbReference type="EMBL" id="JAHKRT010000001">
    <property type="protein sequence ID" value="MBU3076773.1"/>
    <property type="molecule type" value="Genomic_DNA"/>
</dbReference>
<dbReference type="PANTHER" id="PTHR42776">
    <property type="entry name" value="SERINE PEPTIDASE S9 FAMILY MEMBER"/>
    <property type="match status" value="1"/>
</dbReference>
<protein>
    <submittedName>
        <fullName evidence="4">S9 family peptidase</fullName>
    </submittedName>
</protein>
<gene>
    <name evidence="4" type="ORF">KOF26_02755</name>
</gene>
<reference evidence="4 5" key="1">
    <citation type="submission" date="2021-06" db="EMBL/GenBank/DDBJ databases">
        <title>Sphingomonas sp. XMGL2, whole genome shotgun sequencing project.</title>
        <authorList>
            <person name="Zhao G."/>
            <person name="Shen L."/>
        </authorList>
    </citation>
    <scope>NUCLEOTIDE SEQUENCE [LARGE SCALE GENOMIC DNA]</scope>
    <source>
        <strain evidence="4 5">XMGL2</strain>
    </source>
</reference>
<evidence type="ECO:0000313" key="5">
    <source>
        <dbReference type="Proteomes" id="UP000776276"/>
    </source>
</evidence>
<organism evidence="4 5">
    <name type="scientific">Sphingomonas quercus</name>
    <dbReference type="NCBI Taxonomy" id="2842451"/>
    <lineage>
        <taxon>Bacteria</taxon>
        <taxon>Pseudomonadati</taxon>
        <taxon>Pseudomonadota</taxon>
        <taxon>Alphaproteobacteria</taxon>
        <taxon>Sphingomonadales</taxon>
        <taxon>Sphingomonadaceae</taxon>
        <taxon>Sphingomonas</taxon>
    </lineage>
</organism>
<evidence type="ECO:0000313" key="4">
    <source>
        <dbReference type="EMBL" id="MBU3076773.1"/>
    </source>
</evidence>
<feature type="signal peptide" evidence="2">
    <location>
        <begin position="1"/>
        <end position="26"/>
    </location>
</feature>
<comment type="caution">
    <text evidence="4">The sequence shown here is derived from an EMBL/GenBank/DDBJ whole genome shotgun (WGS) entry which is preliminary data.</text>
</comment>
<dbReference type="PANTHER" id="PTHR42776:SF27">
    <property type="entry name" value="DIPEPTIDYL PEPTIDASE FAMILY MEMBER 6"/>
    <property type="match status" value="1"/>
</dbReference>
<dbReference type="InterPro" id="IPR001375">
    <property type="entry name" value="Peptidase_S9_cat"/>
</dbReference>
<feature type="chain" id="PRO_5046465138" evidence="2">
    <location>
        <begin position="27"/>
        <end position="674"/>
    </location>
</feature>
<feature type="domain" description="Peptidase S9 prolyl oligopeptidase catalytic" evidence="3">
    <location>
        <begin position="466"/>
        <end position="672"/>
    </location>
</feature>
<proteinExistence type="predicted"/>
<evidence type="ECO:0000256" key="1">
    <source>
        <dbReference type="ARBA" id="ARBA00022801"/>
    </source>
</evidence>
<dbReference type="Pfam" id="PF00326">
    <property type="entry name" value="Peptidase_S9"/>
    <property type="match status" value="1"/>
</dbReference>
<evidence type="ECO:0000259" key="3">
    <source>
        <dbReference type="Pfam" id="PF00326"/>
    </source>
</evidence>
<accession>A0ABS6BEN7</accession>